<evidence type="ECO:0000313" key="1">
    <source>
        <dbReference type="EMBL" id="TKV67648.1"/>
    </source>
</evidence>
<gene>
    <name evidence="1" type="ORF">FDP08_05880</name>
</gene>
<dbReference type="EMBL" id="SZYH01000001">
    <property type="protein sequence ID" value="TKV67648.1"/>
    <property type="molecule type" value="Genomic_DNA"/>
</dbReference>
<comment type="caution">
    <text evidence="1">The sequence shown here is derived from an EMBL/GenBank/DDBJ whole genome shotgun (WGS) entry which is preliminary data.</text>
</comment>
<dbReference type="AlphaFoldDB" id="A0A4U6R447"/>
<accession>A0A4U6R447</accession>
<dbReference type="PANTHER" id="PTHR12993">
    <property type="entry name" value="N-ACETYLGLUCOSAMINYL-PHOSPHATIDYLINOSITOL DE-N-ACETYLASE-RELATED"/>
    <property type="match status" value="1"/>
</dbReference>
<name>A0A4U6R447_9GAMM</name>
<dbReference type="Pfam" id="PF02585">
    <property type="entry name" value="PIG-L"/>
    <property type="match status" value="1"/>
</dbReference>
<reference evidence="1 2" key="1">
    <citation type="submission" date="2019-05" db="EMBL/GenBank/DDBJ databases">
        <title>Marinobacter panjinensis sp. nov., a moderately halophilic bacterium isolated from sea tidal flat environment.</title>
        <authorList>
            <person name="Yang W."/>
            <person name="An M."/>
            <person name="He W."/>
            <person name="Luo X."/>
            <person name="Zhu L."/>
            <person name="Chen G."/>
            <person name="Zhang Y."/>
            <person name="Wang Y."/>
        </authorList>
    </citation>
    <scope>NUCLEOTIDE SEQUENCE [LARGE SCALE GENOMIC DNA]</scope>
    <source>
        <strain evidence="1 2">PJ-16</strain>
    </source>
</reference>
<dbReference type="GO" id="GO:0016811">
    <property type="term" value="F:hydrolase activity, acting on carbon-nitrogen (but not peptide) bonds, in linear amides"/>
    <property type="evidence" value="ECO:0007669"/>
    <property type="project" value="TreeGrafter"/>
</dbReference>
<dbReference type="PANTHER" id="PTHR12993:SF11">
    <property type="entry name" value="N-ACETYLGLUCOSAMINYL-PHOSPHATIDYLINOSITOL DE-N-ACETYLASE"/>
    <property type="match status" value="1"/>
</dbReference>
<dbReference type="SUPFAM" id="SSF102588">
    <property type="entry name" value="LmbE-like"/>
    <property type="match status" value="1"/>
</dbReference>
<dbReference type="Proteomes" id="UP000308488">
    <property type="component" value="Unassembled WGS sequence"/>
</dbReference>
<dbReference type="InterPro" id="IPR024078">
    <property type="entry name" value="LmbE-like_dom_sf"/>
</dbReference>
<evidence type="ECO:0000313" key="2">
    <source>
        <dbReference type="Proteomes" id="UP000308488"/>
    </source>
</evidence>
<keyword evidence="2" id="KW-1185">Reference proteome</keyword>
<proteinExistence type="predicted"/>
<dbReference type="Gene3D" id="3.40.50.10320">
    <property type="entry name" value="LmbE-like"/>
    <property type="match status" value="1"/>
</dbReference>
<dbReference type="RefSeq" id="WP_137435062.1">
    <property type="nucleotide sequence ID" value="NZ_JANRHC010000001.1"/>
</dbReference>
<dbReference type="OrthoDB" id="9790023at2"/>
<protein>
    <submittedName>
        <fullName evidence="1">PIG-L family deacetylase</fullName>
    </submittedName>
</protein>
<organism evidence="1 2">
    <name type="scientific">Marinobacter panjinensis</name>
    <dbReference type="NCBI Taxonomy" id="2576384"/>
    <lineage>
        <taxon>Bacteria</taxon>
        <taxon>Pseudomonadati</taxon>
        <taxon>Pseudomonadota</taxon>
        <taxon>Gammaproteobacteria</taxon>
        <taxon>Pseudomonadales</taxon>
        <taxon>Marinobacteraceae</taxon>
        <taxon>Marinobacter</taxon>
    </lineage>
</organism>
<dbReference type="InterPro" id="IPR003737">
    <property type="entry name" value="GlcNAc_PI_deacetylase-related"/>
</dbReference>
<sequence length="223" mass="24212">MGKIVLVVAAHTDDEALGCGGTIARHVAQGDTVYAVFLADGVTSRPDASPEELAERNEAATKAHQILGIKKSYMVGFPDNRMDSLPLLDVVQKLEAVLAKINPSIVYTHNHTDLNIDHRITHQAVMTACRPVPGASVKEIYAFEVLSATEWNTPTGGGFIANLFVDISEHLGTKSRALEAYAFEMRKTPHSRSIENAKRLAMFRGNCVGVEAAEAFNVVRILT</sequence>